<evidence type="ECO:0000313" key="3">
    <source>
        <dbReference type="Proteomes" id="UP001215280"/>
    </source>
</evidence>
<accession>A0AAD7ILE2</accession>
<protein>
    <submittedName>
        <fullName evidence="2">Kinase-like domain-containing protein</fullName>
    </submittedName>
</protein>
<keyword evidence="3" id="KW-1185">Reference proteome</keyword>
<dbReference type="Gene3D" id="1.10.510.10">
    <property type="entry name" value="Transferase(Phosphotransferase) domain 1"/>
    <property type="match status" value="1"/>
</dbReference>
<evidence type="ECO:0000259" key="1">
    <source>
        <dbReference type="PROSITE" id="PS50011"/>
    </source>
</evidence>
<dbReference type="EMBL" id="JARJLG010000102">
    <property type="protein sequence ID" value="KAJ7745527.1"/>
    <property type="molecule type" value="Genomic_DNA"/>
</dbReference>
<dbReference type="InterPro" id="IPR051681">
    <property type="entry name" value="Ser/Thr_Kinases-Pseudokinases"/>
</dbReference>
<evidence type="ECO:0000313" key="2">
    <source>
        <dbReference type="EMBL" id="KAJ7745527.1"/>
    </source>
</evidence>
<name>A0AAD7ILE2_9AGAR</name>
<keyword evidence="2" id="KW-0418">Kinase</keyword>
<dbReference type="PROSITE" id="PS50011">
    <property type="entry name" value="PROTEIN_KINASE_DOM"/>
    <property type="match status" value="1"/>
</dbReference>
<sequence>MFLVTLGPSETALVLKTPQDEGSLVEAEFMSRLPEADFVLGPTRVVADDNDLFRGLLSVYHPASSLSSVFDSLHPDAARPALASVCVEAGLPHQLVPWSVKLAWATDVAAALAWLHIQTPFWGDLKTANVVLCTDGHCRLIDYCPGGSTTMWAPLESDPLHWSSSAKGDVFALGLVLWAIAVEVGSFEREKQDASPLLPWCPRTPSWFQDLVRSCLEHEPDRRPSARAVYDALPSAR</sequence>
<dbReference type="GO" id="GO:0005524">
    <property type="term" value="F:ATP binding"/>
    <property type="evidence" value="ECO:0007669"/>
    <property type="project" value="InterPro"/>
</dbReference>
<dbReference type="InterPro" id="IPR000719">
    <property type="entry name" value="Prot_kinase_dom"/>
</dbReference>
<keyword evidence="2" id="KW-0808">Transferase</keyword>
<dbReference type="PANTHER" id="PTHR44329">
    <property type="entry name" value="SERINE/THREONINE-PROTEIN KINASE TNNI3K-RELATED"/>
    <property type="match status" value="1"/>
</dbReference>
<dbReference type="AlphaFoldDB" id="A0AAD7ILE2"/>
<dbReference type="InterPro" id="IPR011009">
    <property type="entry name" value="Kinase-like_dom_sf"/>
</dbReference>
<dbReference type="Proteomes" id="UP001215280">
    <property type="component" value="Unassembled WGS sequence"/>
</dbReference>
<gene>
    <name evidence="2" type="ORF">DFH07DRAFT_748835</name>
</gene>
<organism evidence="2 3">
    <name type="scientific">Mycena maculata</name>
    <dbReference type="NCBI Taxonomy" id="230809"/>
    <lineage>
        <taxon>Eukaryota</taxon>
        <taxon>Fungi</taxon>
        <taxon>Dikarya</taxon>
        <taxon>Basidiomycota</taxon>
        <taxon>Agaricomycotina</taxon>
        <taxon>Agaricomycetes</taxon>
        <taxon>Agaricomycetidae</taxon>
        <taxon>Agaricales</taxon>
        <taxon>Marasmiineae</taxon>
        <taxon>Mycenaceae</taxon>
        <taxon>Mycena</taxon>
    </lineage>
</organism>
<feature type="domain" description="Protein kinase" evidence="1">
    <location>
        <begin position="1"/>
        <end position="236"/>
    </location>
</feature>
<comment type="caution">
    <text evidence="2">The sequence shown here is derived from an EMBL/GenBank/DDBJ whole genome shotgun (WGS) entry which is preliminary data.</text>
</comment>
<dbReference type="SUPFAM" id="SSF56112">
    <property type="entry name" value="Protein kinase-like (PK-like)"/>
    <property type="match status" value="1"/>
</dbReference>
<dbReference type="GO" id="GO:0004674">
    <property type="term" value="F:protein serine/threonine kinase activity"/>
    <property type="evidence" value="ECO:0007669"/>
    <property type="project" value="TreeGrafter"/>
</dbReference>
<reference evidence="2" key="1">
    <citation type="submission" date="2023-03" db="EMBL/GenBank/DDBJ databases">
        <title>Massive genome expansion in bonnet fungi (Mycena s.s.) driven by repeated elements and novel gene families across ecological guilds.</title>
        <authorList>
            <consortium name="Lawrence Berkeley National Laboratory"/>
            <person name="Harder C.B."/>
            <person name="Miyauchi S."/>
            <person name="Viragh M."/>
            <person name="Kuo A."/>
            <person name="Thoen E."/>
            <person name="Andreopoulos B."/>
            <person name="Lu D."/>
            <person name="Skrede I."/>
            <person name="Drula E."/>
            <person name="Henrissat B."/>
            <person name="Morin E."/>
            <person name="Kohler A."/>
            <person name="Barry K."/>
            <person name="LaButti K."/>
            <person name="Morin E."/>
            <person name="Salamov A."/>
            <person name="Lipzen A."/>
            <person name="Mereny Z."/>
            <person name="Hegedus B."/>
            <person name="Baldrian P."/>
            <person name="Stursova M."/>
            <person name="Weitz H."/>
            <person name="Taylor A."/>
            <person name="Grigoriev I.V."/>
            <person name="Nagy L.G."/>
            <person name="Martin F."/>
            <person name="Kauserud H."/>
        </authorList>
    </citation>
    <scope>NUCLEOTIDE SEQUENCE</scope>
    <source>
        <strain evidence="2">CBHHK188m</strain>
    </source>
</reference>
<proteinExistence type="predicted"/>